<protein>
    <submittedName>
        <fullName evidence="7">Hydroxymethylglutaryl-CoA lyase</fullName>
    </submittedName>
</protein>
<evidence type="ECO:0000313" key="7">
    <source>
        <dbReference type="EMBL" id="TMW10861.1"/>
    </source>
</evidence>
<feature type="domain" description="Pyruvate carboxyltransferase" evidence="6">
    <location>
        <begin position="9"/>
        <end position="276"/>
    </location>
</feature>
<keyword evidence="4 7" id="KW-0456">Lyase</keyword>
<evidence type="ECO:0000256" key="4">
    <source>
        <dbReference type="ARBA" id="ARBA00023239"/>
    </source>
</evidence>
<comment type="caution">
    <text evidence="7">The sequence shown here is derived from an EMBL/GenBank/DDBJ whole genome shotgun (WGS) entry which is preliminary data.</text>
</comment>
<gene>
    <name evidence="7" type="ORF">FGS76_16250</name>
</gene>
<sequence length="311" mass="32938">MSNPPSDTAIVNEVGLRDGLQNQPVPVDTDTKARIAGLLVEAGVRYLEPVSFVSPKAVPQMADAAALTERLPRRDDLHYTALVPNLKGYQLARDAGYATVALVLSTTDTFNQRNLNMSLEQAAASCESILQAAREDGVATRTYVSGAFACPYDGPVPVALTQSLAERMFAAGSDEVAIADTIGGGNPRQMKDIMGPLVRDFGAERFYVHLHDTRGLAAAMAWEAADLGVRRFDASLGGLGGCPFAPGATGNMATEDLVYLLESVGLKTGIEIEGLREAIALAAEATGRPLGGRILSWMASQEKQGKTACLW</sequence>
<dbReference type="InterPro" id="IPR013785">
    <property type="entry name" value="Aldolase_TIM"/>
</dbReference>
<dbReference type="InterPro" id="IPR000891">
    <property type="entry name" value="PYR_CT"/>
</dbReference>
<dbReference type="SUPFAM" id="SSF51569">
    <property type="entry name" value="Aldolase"/>
    <property type="match status" value="1"/>
</dbReference>
<keyword evidence="8" id="KW-1185">Reference proteome</keyword>
<evidence type="ECO:0000259" key="6">
    <source>
        <dbReference type="PROSITE" id="PS50991"/>
    </source>
</evidence>
<keyword evidence="3" id="KW-0479">Metal-binding</keyword>
<dbReference type="EMBL" id="VCQT01000045">
    <property type="protein sequence ID" value="TMW10861.1"/>
    <property type="molecule type" value="Genomic_DNA"/>
</dbReference>
<dbReference type="PANTHER" id="PTHR42738">
    <property type="entry name" value="HYDROXYMETHYLGLUTARYL-COA LYASE"/>
    <property type="match status" value="1"/>
</dbReference>
<dbReference type="NCBIfam" id="NF004283">
    <property type="entry name" value="PRK05692.1"/>
    <property type="match status" value="1"/>
</dbReference>
<evidence type="ECO:0000256" key="3">
    <source>
        <dbReference type="ARBA" id="ARBA00022723"/>
    </source>
</evidence>
<accession>A0ABY2XII4</accession>
<dbReference type="InterPro" id="IPR043594">
    <property type="entry name" value="HMGL"/>
</dbReference>
<comment type="similarity">
    <text evidence="1">Belongs to the HMG-CoA lyase family.</text>
</comment>
<dbReference type="RefSeq" id="WP_138773697.1">
    <property type="nucleotide sequence ID" value="NZ_JBHSSX010000013.1"/>
</dbReference>
<comment type="similarity">
    <text evidence="5">Belongs to the alpha-IPM synthase/homocitrate synthase family.</text>
</comment>
<dbReference type="PANTHER" id="PTHR42738:SF7">
    <property type="entry name" value="HYDROXYMETHYLGLUTARYL-COA LYASE"/>
    <property type="match status" value="1"/>
</dbReference>
<keyword evidence="2 5" id="KW-0808">Transferase</keyword>
<evidence type="ECO:0000256" key="1">
    <source>
        <dbReference type="ARBA" id="ARBA00009405"/>
    </source>
</evidence>
<proteinExistence type="inferred from homology"/>
<dbReference type="Pfam" id="PF00682">
    <property type="entry name" value="HMGL-like"/>
    <property type="match status" value="1"/>
</dbReference>
<dbReference type="PROSITE" id="PS50991">
    <property type="entry name" value="PYR_CT"/>
    <property type="match status" value="1"/>
</dbReference>
<evidence type="ECO:0000313" key="8">
    <source>
        <dbReference type="Proteomes" id="UP000739180"/>
    </source>
</evidence>
<name>A0ABY2XII4_9GAMM</name>
<evidence type="ECO:0000256" key="5">
    <source>
        <dbReference type="RuleBase" id="RU003523"/>
    </source>
</evidence>
<dbReference type="GO" id="GO:0016829">
    <property type="term" value="F:lyase activity"/>
    <property type="evidence" value="ECO:0007669"/>
    <property type="project" value="UniProtKB-KW"/>
</dbReference>
<reference evidence="7 8" key="1">
    <citation type="submission" date="2019-05" db="EMBL/GenBank/DDBJ databases">
        <title>Genome of Alcanivorax gelatiniphagus, an oil degrading marine bacteria.</title>
        <authorList>
            <person name="Kwon K.K."/>
        </authorList>
    </citation>
    <scope>NUCLEOTIDE SEQUENCE [LARGE SCALE GENOMIC DNA]</scope>
    <source>
        <strain evidence="7 8">MEBiC 08158</strain>
    </source>
</reference>
<dbReference type="CDD" id="cd07938">
    <property type="entry name" value="DRE_TIM_HMGL"/>
    <property type="match status" value="1"/>
</dbReference>
<dbReference type="InterPro" id="IPR002034">
    <property type="entry name" value="AIPM/Hcit_synth_CS"/>
</dbReference>
<dbReference type="PROSITE" id="PS00815">
    <property type="entry name" value="AIPM_HOMOCIT_SYNTH_1"/>
    <property type="match status" value="1"/>
</dbReference>
<dbReference type="Gene3D" id="3.20.20.70">
    <property type="entry name" value="Aldolase class I"/>
    <property type="match status" value="1"/>
</dbReference>
<evidence type="ECO:0000256" key="2">
    <source>
        <dbReference type="ARBA" id="ARBA00022679"/>
    </source>
</evidence>
<dbReference type="Proteomes" id="UP000739180">
    <property type="component" value="Unassembled WGS sequence"/>
</dbReference>
<organism evidence="7 8">
    <name type="scientific">Alloalcanivorax gelatiniphagus</name>
    <dbReference type="NCBI Taxonomy" id="1194167"/>
    <lineage>
        <taxon>Bacteria</taxon>
        <taxon>Pseudomonadati</taxon>
        <taxon>Pseudomonadota</taxon>
        <taxon>Gammaproteobacteria</taxon>
        <taxon>Oceanospirillales</taxon>
        <taxon>Alcanivoracaceae</taxon>
        <taxon>Alloalcanivorax</taxon>
    </lineage>
</organism>